<accession>A0A6G1EY90</accession>
<organism evidence="2 3">
    <name type="scientific">Oryza meyeriana var. granulata</name>
    <dbReference type="NCBI Taxonomy" id="110450"/>
    <lineage>
        <taxon>Eukaryota</taxon>
        <taxon>Viridiplantae</taxon>
        <taxon>Streptophyta</taxon>
        <taxon>Embryophyta</taxon>
        <taxon>Tracheophyta</taxon>
        <taxon>Spermatophyta</taxon>
        <taxon>Magnoliopsida</taxon>
        <taxon>Liliopsida</taxon>
        <taxon>Poales</taxon>
        <taxon>Poaceae</taxon>
        <taxon>BOP clade</taxon>
        <taxon>Oryzoideae</taxon>
        <taxon>Oryzeae</taxon>
        <taxon>Oryzinae</taxon>
        <taxon>Oryza</taxon>
        <taxon>Oryza meyeriana</taxon>
    </lineage>
</organism>
<proteinExistence type="predicted"/>
<comment type="caution">
    <text evidence="2">The sequence shown here is derived from an EMBL/GenBank/DDBJ whole genome shotgun (WGS) entry which is preliminary data.</text>
</comment>
<protein>
    <submittedName>
        <fullName evidence="2">Uncharacterized protein</fullName>
    </submittedName>
</protein>
<dbReference type="EMBL" id="SPHZ02000002">
    <property type="protein sequence ID" value="KAF0929603.1"/>
    <property type="molecule type" value="Genomic_DNA"/>
</dbReference>
<dbReference type="Proteomes" id="UP000479710">
    <property type="component" value="Unassembled WGS sequence"/>
</dbReference>
<reference evidence="2 3" key="1">
    <citation type="submission" date="2019-11" db="EMBL/GenBank/DDBJ databases">
        <title>Whole genome sequence of Oryza granulata.</title>
        <authorList>
            <person name="Li W."/>
        </authorList>
    </citation>
    <scope>NUCLEOTIDE SEQUENCE [LARGE SCALE GENOMIC DNA]</scope>
    <source>
        <strain evidence="3">cv. Menghai</strain>
        <tissue evidence="2">Leaf</tissue>
    </source>
</reference>
<evidence type="ECO:0000256" key="1">
    <source>
        <dbReference type="SAM" id="MobiDB-lite"/>
    </source>
</evidence>
<name>A0A6G1EY90_9ORYZ</name>
<evidence type="ECO:0000313" key="3">
    <source>
        <dbReference type="Proteomes" id="UP000479710"/>
    </source>
</evidence>
<evidence type="ECO:0000313" key="2">
    <source>
        <dbReference type="EMBL" id="KAF0929603.1"/>
    </source>
</evidence>
<dbReference type="AlphaFoldDB" id="A0A6G1EY90"/>
<gene>
    <name evidence="2" type="ORF">E2562_022801</name>
</gene>
<feature type="region of interest" description="Disordered" evidence="1">
    <location>
        <begin position="1"/>
        <end position="25"/>
    </location>
</feature>
<keyword evidence="3" id="KW-1185">Reference proteome</keyword>
<sequence>MPMGTPVGRGQWISRRGAGAPRGRPRRGLAVCLQAAVAPSYGPACAEPAPTCTVRAAAALASCYKPAMEGAREEARSLEG</sequence>